<dbReference type="GeneID" id="64703341"/>
<gene>
    <name evidence="1" type="ORF">F5147DRAFT_769856</name>
</gene>
<dbReference type="Proteomes" id="UP000823399">
    <property type="component" value="Unassembled WGS sequence"/>
</dbReference>
<name>A0A9P7FF32_9AGAM</name>
<dbReference type="OrthoDB" id="2637484at2759"/>
<organism evidence="1 2">
    <name type="scientific">Suillus discolor</name>
    <dbReference type="NCBI Taxonomy" id="1912936"/>
    <lineage>
        <taxon>Eukaryota</taxon>
        <taxon>Fungi</taxon>
        <taxon>Dikarya</taxon>
        <taxon>Basidiomycota</taxon>
        <taxon>Agaricomycotina</taxon>
        <taxon>Agaricomycetes</taxon>
        <taxon>Agaricomycetidae</taxon>
        <taxon>Boletales</taxon>
        <taxon>Suillineae</taxon>
        <taxon>Suillaceae</taxon>
        <taxon>Suillus</taxon>
    </lineage>
</organism>
<dbReference type="AlphaFoldDB" id="A0A9P7FF32"/>
<protein>
    <submittedName>
        <fullName evidence="1">Uncharacterized protein</fullName>
    </submittedName>
</protein>
<comment type="caution">
    <text evidence="1">The sequence shown here is derived from an EMBL/GenBank/DDBJ whole genome shotgun (WGS) entry which is preliminary data.</text>
</comment>
<dbReference type="EMBL" id="JABBWM010000009">
    <property type="protein sequence ID" value="KAG2114549.1"/>
    <property type="molecule type" value="Genomic_DNA"/>
</dbReference>
<evidence type="ECO:0000313" key="2">
    <source>
        <dbReference type="Proteomes" id="UP000823399"/>
    </source>
</evidence>
<sequence>MDAEFELFDDDKSDVNAPPSYHAVSMSSISADSVQCKPSFVFSRAQTKQIRTTVLSLIRGMVITPDFILSSVGPTLDACAASLPAAEFSDILQESNIEGHTPLYWAIVNKRPEVLSALYKFITAYKHDSFHDVRLACMVTNDHALFTRLSLTSAQLYKMERTLNLSLGCPNEIQVYEGDTENQFTVKMQITMFQTRIRVVQKLRMEFIAQGRIWGLLFHVGDDTRWAASIYLSKHSLPARPKALLTVEAQNEQHQVLVKEFQLNEGYFLAASE</sequence>
<dbReference type="RefSeq" id="XP_041296497.1">
    <property type="nucleotide sequence ID" value="XM_041441082.1"/>
</dbReference>
<keyword evidence="2" id="KW-1185">Reference proteome</keyword>
<reference evidence="1" key="1">
    <citation type="journal article" date="2020" name="New Phytol.">
        <title>Comparative genomics reveals dynamic genome evolution in host specialist ectomycorrhizal fungi.</title>
        <authorList>
            <person name="Lofgren L.A."/>
            <person name="Nguyen N.H."/>
            <person name="Vilgalys R."/>
            <person name="Ruytinx J."/>
            <person name="Liao H.L."/>
            <person name="Branco S."/>
            <person name="Kuo A."/>
            <person name="LaButti K."/>
            <person name="Lipzen A."/>
            <person name="Andreopoulos W."/>
            <person name="Pangilinan J."/>
            <person name="Riley R."/>
            <person name="Hundley H."/>
            <person name="Na H."/>
            <person name="Barry K."/>
            <person name="Grigoriev I.V."/>
            <person name="Stajich J.E."/>
            <person name="Kennedy P.G."/>
        </authorList>
    </citation>
    <scope>NUCLEOTIDE SEQUENCE</scope>
    <source>
        <strain evidence="1">FC423</strain>
    </source>
</reference>
<accession>A0A9P7FF32</accession>
<proteinExistence type="predicted"/>
<evidence type="ECO:0000313" key="1">
    <source>
        <dbReference type="EMBL" id="KAG2114549.1"/>
    </source>
</evidence>